<proteinExistence type="predicted"/>
<reference evidence="1" key="1">
    <citation type="submission" date="2022-05" db="EMBL/GenBank/DDBJ databases">
        <title>Comparative Genomics of Spacecraft Associated Microbes.</title>
        <authorList>
            <person name="Tran M.T."/>
            <person name="Wright A."/>
            <person name="Seuylemezian A."/>
            <person name="Eisen J."/>
            <person name="Coil D."/>
        </authorList>
    </citation>
    <scope>NUCLEOTIDE SEQUENCE</scope>
    <source>
        <strain evidence="1">FAIRING 10M-2.2</strain>
    </source>
</reference>
<evidence type="ECO:0000313" key="1">
    <source>
        <dbReference type="EMBL" id="MCM3737891.1"/>
    </source>
</evidence>
<comment type="caution">
    <text evidence="1">The sequence shown here is derived from an EMBL/GenBank/DDBJ whole genome shotgun (WGS) entry which is preliminary data.</text>
</comment>
<accession>A0ACC6AAF1</accession>
<protein>
    <submittedName>
        <fullName evidence="1">Uncharacterized protein</fullName>
    </submittedName>
</protein>
<dbReference type="EMBL" id="JAMBOP010000030">
    <property type="protein sequence ID" value="MCM3737891.1"/>
    <property type="molecule type" value="Genomic_DNA"/>
</dbReference>
<name>A0ACC6AAF1_9BACI</name>
<sequence>MYNPIKTRYLQVIISMFVLGLLTYPQKSFASINEDVPFLINNGACPKPNELGHVSSDNGLAEALNTIIPRVYKDKKHKDWKIETIAYLPKSPHPEAYYAMAKHYCGEEIANNSWFVEILFPQYLPAYDASHGQIFVTKNKQGKWFAWFRFH</sequence>
<organism evidence="1 2">
    <name type="scientific">Bacillus cytotoxicus</name>
    <dbReference type="NCBI Taxonomy" id="580165"/>
    <lineage>
        <taxon>Bacteria</taxon>
        <taxon>Bacillati</taxon>
        <taxon>Bacillota</taxon>
        <taxon>Bacilli</taxon>
        <taxon>Bacillales</taxon>
        <taxon>Bacillaceae</taxon>
        <taxon>Bacillus</taxon>
        <taxon>Bacillus cereus group</taxon>
    </lineage>
</organism>
<keyword evidence="2" id="KW-1185">Reference proteome</keyword>
<dbReference type="Proteomes" id="UP001202289">
    <property type="component" value="Unassembled WGS sequence"/>
</dbReference>
<evidence type="ECO:0000313" key="2">
    <source>
        <dbReference type="Proteomes" id="UP001202289"/>
    </source>
</evidence>
<gene>
    <name evidence="1" type="ORF">M3215_19410</name>
</gene>